<evidence type="ECO:0000313" key="4">
    <source>
        <dbReference type="EMBL" id="GAA0342599.1"/>
    </source>
</evidence>
<dbReference type="Proteomes" id="UP001501757">
    <property type="component" value="Unassembled WGS sequence"/>
</dbReference>
<dbReference type="PANTHER" id="PTHR32347">
    <property type="entry name" value="EFFLUX SYSTEM COMPONENT YKNX-RELATED"/>
    <property type="match status" value="1"/>
</dbReference>
<evidence type="ECO:0000313" key="5">
    <source>
        <dbReference type="Proteomes" id="UP001501757"/>
    </source>
</evidence>
<dbReference type="EMBL" id="BAAAEI010000002">
    <property type="protein sequence ID" value="GAA0342599.1"/>
    <property type="molecule type" value="Genomic_DNA"/>
</dbReference>
<comment type="subcellular location">
    <subcellularLocation>
        <location evidence="1">Cell envelope</location>
    </subcellularLocation>
</comment>
<dbReference type="InterPro" id="IPR050465">
    <property type="entry name" value="UPF0194_transport"/>
</dbReference>
<proteinExistence type="predicted"/>
<organism evidence="4 5">
    <name type="scientific">Bowmanella denitrificans</name>
    <dbReference type="NCBI Taxonomy" id="366582"/>
    <lineage>
        <taxon>Bacteria</taxon>
        <taxon>Pseudomonadati</taxon>
        <taxon>Pseudomonadota</taxon>
        <taxon>Gammaproteobacteria</taxon>
        <taxon>Alteromonadales</taxon>
        <taxon>Alteromonadaceae</taxon>
        <taxon>Bowmanella</taxon>
    </lineage>
</organism>
<dbReference type="SUPFAM" id="SSF111369">
    <property type="entry name" value="HlyD-like secretion proteins"/>
    <property type="match status" value="1"/>
</dbReference>
<evidence type="ECO:0000256" key="1">
    <source>
        <dbReference type="ARBA" id="ARBA00004196"/>
    </source>
</evidence>
<dbReference type="PROSITE" id="PS51257">
    <property type="entry name" value="PROKAR_LIPOPROTEIN"/>
    <property type="match status" value="1"/>
</dbReference>
<gene>
    <name evidence="4" type="ORF">GCM10009092_04000</name>
</gene>
<keyword evidence="5" id="KW-1185">Reference proteome</keyword>
<evidence type="ECO:0000256" key="3">
    <source>
        <dbReference type="SAM" id="Coils"/>
    </source>
</evidence>
<accession>A0ABP3GEW4</accession>
<dbReference type="Gene3D" id="1.10.287.470">
    <property type="entry name" value="Helix hairpin bin"/>
    <property type="match status" value="1"/>
</dbReference>
<comment type="caution">
    <text evidence="4">The sequence shown here is derived from an EMBL/GenBank/DDBJ whole genome shotgun (WGS) entry which is preliminary data.</text>
</comment>
<dbReference type="PANTHER" id="PTHR32347:SF23">
    <property type="entry name" value="BLL5650 PROTEIN"/>
    <property type="match status" value="1"/>
</dbReference>
<dbReference type="Gene3D" id="2.40.30.170">
    <property type="match status" value="1"/>
</dbReference>
<reference evidence="5" key="1">
    <citation type="journal article" date="2019" name="Int. J. Syst. Evol. Microbiol.">
        <title>The Global Catalogue of Microorganisms (GCM) 10K type strain sequencing project: providing services to taxonomists for standard genome sequencing and annotation.</title>
        <authorList>
            <consortium name="The Broad Institute Genomics Platform"/>
            <consortium name="The Broad Institute Genome Sequencing Center for Infectious Disease"/>
            <person name="Wu L."/>
            <person name="Ma J."/>
        </authorList>
    </citation>
    <scope>NUCLEOTIDE SEQUENCE [LARGE SCALE GENOMIC DNA]</scope>
    <source>
        <strain evidence="5">JCM 13378</strain>
    </source>
</reference>
<keyword evidence="2 3" id="KW-0175">Coiled coil</keyword>
<feature type="coiled-coil region" evidence="3">
    <location>
        <begin position="98"/>
        <end position="163"/>
    </location>
</feature>
<sequence length="311" mass="33953">MNRTLCLLVLLLAGCSQSPDSGHYTGYVEVRQLLISAPQSGWLTEQPVQEGRQVQPGQTLFALESEREQLEIQRSQDALMQKQALLQDMQKGARQQVLDRIRAQLAEAQARLELANLEVTRQKQTAEQQLSSQASLDQAIANQKVASAQLKQLEEQLAEAGLAARPDALDAARADAQAAAQAEAISRWNLQQRKVLAGQSGWVDEVFYRPGEFVNAGVPVLSLRLANQSKVRFYVPVAVLSQLALGQSIQVGIDGQSQDLKATVSFLAKQAEFTPPVLYGKDSRDKLMFLVEADLPADTSIPAGLPVDVTL</sequence>
<name>A0ABP3GEW4_9ALTE</name>
<dbReference type="RefSeq" id="WP_343841118.1">
    <property type="nucleotide sequence ID" value="NZ_BAAAEI010000002.1"/>
</dbReference>
<evidence type="ECO:0000256" key="2">
    <source>
        <dbReference type="ARBA" id="ARBA00023054"/>
    </source>
</evidence>
<protein>
    <submittedName>
        <fullName evidence="4">HlyD family efflux transporter periplasmic adaptor subunit</fullName>
    </submittedName>
</protein>